<comment type="caution">
    <text evidence="3">The sequence shown here is derived from an EMBL/GenBank/DDBJ whole genome shotgun (WGS) entry which is preliminary data.</text>
</comment>
<protein>
    <recommendedName>
        <fullName evidence="2">CN hydrolase domain-containing protein</fullName>
    </recommendedName>
</protein>
<dbReference type="InterPro" id="IPR050345">
    <property type="entry name" value="Aliph_Amidase/BUP"/>
</dbReference>
<reference evidence="3 4" key="1">
    <citation type="submission" date="2021-10" db="EMBL/GenBank/DDBJ databases">
        <authorList>
            <person name="Criscuolo A."/>
        </authorList>
    </citation>
    <scope>NUCLEOTIDE SEQUENCE [LARGE SCALE GENOMIC DNA]</scope>
    <source>
        <strain evidence="4">CIP 111883</strain>
    </source>
</reference>
<evidence type="ECO:0000256" key="1">
    <source>
        <dbReference type="ARBA" id="ARBA00022801"/>
    </source>
</evidence>
<evidence type="ECO:0000313" key="4">
    <source>
        <dbReference type="Proteomes" id="UP000789833"/>
    </source>
</evidence>
<organism evidence="3 4">
    <name type="scientific">Sutcliffiella rhizosphaerae</name>
    <dbReference type="NCBI Taxonomy" id="2880967"/>
    <lineage>
        <taxon>Bacteria</taxon>
        <taxon>Bacillati</taxon>
        <taxon>Bacillota</taxon>
        <taxon>Bacilli</taxon>
        <taxon>Bacillales</taxon>
        <taxon>Bacillaceae</taxon>
        <taxon>Sutcliffiella</taxon>
    </lineage>
</organism>
<dbReference type="Gene3D" id="3.60.110.10">
    <property type="entry name" value="Carbon-nitrogen hydrolase"/>
    <property type="match status" value="1"/>
</dbReference>
<dbReference type="InterPro" id="IPR003010">
    <property type="entry name" value="C-N_Hydrolase"/>
</dbReference>
<dbReference type="CDD" id="cd07197">
    <property type="entry name" value="nitrilase"/>
    <property type="match status" value="1"/>
</dbReference>
<evidence type="ECO:0000259" key="2">
    <source>
        <dbReference type="PROSITE" id="PS50263"/>
    </source>
</evidence>
<dbReference type="SUPFAM" id="SSF56317">
    <property type="entry name" value="Carbon-nitrogen hydrolase"/>
    <property type="match status" value="1"/>
</dbReference>
<accession>A0ABM8YKG2</accession>
<dbReference type="PROSITE" id="PS50263">
    <property type="entry name" value="CN_HYDROLASE"/>
    <property type="match status" value="1"/>
</dbReference>
<name>A0ABM8YKG2_9BACI</name>
<dbReference type="InterPro" id="IPR036526">
    <property type="entry name" value="C-N_Hydrolase_sf"/>
</dbReference>
<evidence type="ECO:0000313" key="3">
    <source>
        <dbReference type="EMBL" id="CAG9620411.1"/>
    </source>
</evidence>
<dbReference type="EMBL" id="CAKJTJ010000004">
    <property type="protein sequence ID" value="CAG9620411.1"/>
    <property type="molecule type" value="Genomic_DNA"/>
</dbReference>
<feature type="domain" description="CN hydrolase" evidence="2">
    <location>
        <begin position="1"/>
        <end position="236"/>
    </location>
</feature>
<dbReference type="Proteomes" id="UP000789833">
    <property type="component" value="Unassembled WGS sequence"/>
</dbReference>
<sequence>MKVNIALSHFRPSLNVFENSTKMLKLISLAQENDILVMPEGCLSGYSHNLDFLCDTRDVDIERAILELEKAAIKYKVHLIFGSLIKEQNRWFNAGILISFRGNKQIYKKVNLAMHERGILHKGNELPVFCLDINGREMKVAVQLCREIRFPEQWKFLSMNGSEIIFYLTNVSGSEKLPVWDSHLISRAAENQRYIVSSNISHPEQGCSSMIVSPDGGIVKRLNGNEEAIESIQINLESNSNWYLSQSRVDLVKVGKIVDV</sequence>
<keyword evidence="1" id="KW-0378">Hydrolase</keyword>
<keyword evidence="4" id="KW-1185">Reference proteome</keyword>
<dbReference type="Pfam" id="PF00795">
    <property type="entry name" value="CN_hydrolase"/>
    <property type="match status" value="1"/>
</dbReference>
<proteinExistence type="predicted"/>
<dbReference type="PANTHER" id="PTHR43674:SF2">
    <property type="entry name" value="BETA-UREIDOPROPIONASE"/>
    <property type="match status" value="1"/>
</dbReference>
<dbReference type="RefSeq" id="WP_230500338.1">
    <property type="nucleotide sequence ID" value="NZ_CAKJTJ010000004.1"/>
</dbReference>
<dbReference type="PANTHER" id="PTHR43674">
    <property type="entry name" value="NITRILASE C965.09-RELATED"/>
    <property type="match status" value="1"/>
</dbReference>
<gene>
    <name evidence="3" type="ORF">BACCIP111883_01179</name>
</gene>